<evidence type="ECO:0000313" key="4">
    <source>
        <dbReference type="Proteomes" id="UP000693970"/>
    </source>
</evidence>
<feature type="compositionally biased region" description="Polar residues" evidence="1">
    <location>
        <begin position="1"/>
        <end position="10"/>
    </location>
</feature>
<feature type="compositionally biased region" description="Polar residues" evidence="1">
    <location>
        <begin position="79"/>
        <end position="95"/>
    </location>
</feature>
<evidence type="ECO:0008006" key="5">
    <source>
        <dbReference type="Google" id="ProtNLM"/>
    </source>
</evidence>
<dbReference type="AlphaFoldDB" id="A0A9K3KLZ0"/>
<keyword evidence="2" id="KW-0812">Transmembrane</keyword>
<evidence type="ECO:0000256" key="2">
    <source>
        <dbReference type="SAM" id="Phobius"/>
    </source>
</evidence>
<comment type="caution">
    <text evidence="3">The sequence shown here is derived from an EMBL/GenBank/DDBJ whole genome shotgun (WGS) entry which is preliminary data.</text>
</comment>
<feature type="transmembrane region" description="Helical" evidence="2">
    <location>
        <begin position="248"/>
        <end position="269"/>
    </location>
</feature>
<feature type="compositionally biased region" description="Polar residues" evidence="1">
    <location>
        <begin position="19"/>
        <end position="57"/>
    </location>
</feature>
<dbReference type="OrthoDB" id="49541at2759"/>
<organism evidence="3 4">
    <name type="scientific">Nitzschia inconspicua</name>
    <dbReference type="NCBI Taxonomy" id="303405"/>
    <lineage>
        <taxon>Eukaryota</taxon>
        <taxon>Sar</taxon>
        <taxon>Stramenopiles</taxon>
        <taxon>Ochrophyta</taxon>
        <taxon>Bacillariophyta</taxon>
        <taxon>Bacillariophyceae</taxon>
        <taxon>Bacillariophycidae</taxon>
        <taxon>Bacillariales</taxon>
        <taxon>Bacillariaceae</taxon>
        <taxon>Nitzschia</taxon>
    </lineage>
</organism>
<proteinExistence type="predicted"/>
<evidence type="ECO:0000256" key="1">
    <source>
        <dbReference type="SAM" id="MobiDB-lite"/>
    </source>
</evidence>
<dbReference type="EMBL" id="JAGRRH010000022">
    <property type="protein sequence ID" value="KAG7345405.1"/>
    <property type="molecule type" value="Genomic_DNA"/>
</dbReference>
<feature type="region of interest" description="Disordered" evidence="1">
    <location>
        <begin position="1"/>
        <end position="108"/>
    </location>
</feature>
<accession>A0A9K3KLZ0</accession>
<keyword evidence="2" id="KW-0472">Membrane</keyword>
<protein>
    <recommendedName>
        <fullName evidence="5">Peroxin-13</fullName>
    </recommendedName>
</protein>
<dbReference type="Proteomes" id="UP000693970">
    <property type="component" value="Unassembled WGS sequence"/>
</dbReference>
<gene>
    <name evidence="3" type="ORF">IV203_032936</name>
</gene>
<name>A0A9K3KLZ0_9STRA</name>
<reference evidence="3" key="1">
    <citation type="journal article" date="2021" name="Sci. Rep.">
        <title>Diploid genomic architecture of Nitzschia inconspicua, an elite biomass production diatom.</title>
        <authorList>
            <person name="Oliver A."/>
            <person name="Podell S."/>
            <person name="Pinowska A."/>
            <person name="Traller J.C."/>
            <person name="Smith S.R."/>
            <person name="McClure R."/>
            <person name="Beliaev A."/>
            <person name="Bohutskyi P."/>
            <person name="Hill E.A."/>
            <person name="Rabines A."/>
            <person name="Zheng H."/>
            <person name="Allen L.Z."/>
            <person name="Kuo A."/>
            <person name="Grigoriev I.V."/>
            <person name="Allen A.E."/>
            <person name="Hazlebeck D."/>
            <person name="Allen E.E."/>
        </authorList>
    </citation>
    <scope>NUCLEOTIDE SEQUENCE</scope>
    <source>
        <strain evidence="3">Hildebrandi</strain>
    </source>
</reference>
<evidence type="ECO:0000313" key="3">
    <source>
        <dbReference type="EMBL" id="KAG7345405.1"/>
    </source>
</evidence>
<sequence>MPPRSAQLQAELSVERQDQTLGSNGTSLPTSKITRRLQGTATTVNDSKNSHGMSSVQRRVLSAGSDRRTAKGIKRRQTKNNPSPTPSNGSLNNQYDFGAPETGTEGHQVEQEATVKNYQVAGVPDPNATDRLNPYNINTMNPYGASLYGSSAGAATGMMMIPPMYMGGMGPFSGVYQVLYGVQNVVYSISQAVQLVGMNQQLLQQAWESLSQMVDHAISAFHEMRALEQKVNREETDEDKQRRKRLKALRYAFVFGGSWLAYKIVKGLLFHKKNKRRLTTLSTTTGIDGLGSNVGSSAMSPYSSSYYGQGMGYGNPYSTMNNNTFFGGMGCPGSNYL</sequence>
<keyword evidence="2" id="KW-1133">Transmembrane helix</keyword>
<reference evidence="3" key="2">
    <citation type="submission" date="2021-04" db="EMBL/GenBank/DDBJ databases">
        <authorList>
            <person name="Podell S."/>
        </authorList>
    </citation>
    <scope>NUCLEOTIDE SEQUENCE</scope>
    <source>
        <strain evidence="3">Hildebrandi</strain>
    </source>
</reference>
<keyword evidence="4" id="KW-1185">Reference proteome</keyword>